<reference evidence="4" key="1">
    <citation type="submission" date="2010-02" db="EMBL/GenBank/DDBJ databases">
        <title>Complete sequence of chromosome of Natrialba magadii ATCC 43099.</title>
        <authorList>
            <consortium name="US DOE Joint Genome Institute"/>
            <person name="Lucas S."/>
            <person name="Copeland A."/>
            <person name="Lapidus A."/>
            <person name="Cheng J.-F."/>
            <person name="Bruce D."/>
            <person name="Goodwin L."/>
            <person name="Pitluck S."/>
            <person name="Davenport K."/>
            <person name="Saunders E."/>
            <person name="Detter J.C."/>
            <person name="Han C."/>
            <person name="Tapia R."/>
            <person name="Land M."/>
            <person name="Hauser L."/>
            <person name="Kyrpides N."/>
            <person name="Mikhailova N."/>
            <person name="De Castro R.E."/>
            <person name="Maupin-Furlow J.A."/>
            <person name="Woyke T."/>
        </authorList>
    </citation>
    <scope>NUCLEOTIDE SEQUENCE [LARGE SCALE GENOMIC DNA]</scope>
    <source>
        <strain evidence="4">ATCC 43099 / DSM 3394 / CCM 3739 / CIP 104546 / IAM 13178 / JCM 8861 / NBRC 102185 / NCIMB 2190 / MS3</strain>
    </source>
</reference>
<dbReference type="GO" id="GO:0008757">
    <property type="term" value="F:S-adenosylmethionine-dependent methyltransferase activity"/>
    <property type="evidence" value="ECO:0007669"/>
    <property type="project" value="InterPro"/>
</dbReference>
<feature type="domain" description="Methyltransferase type 11" evidence="1">
    <location>
        <begin position="52"/>
        <end position="140"/>
    </location>
</feature>
<evidence type="ECO:0000313" key="3">
    <source>
        <dbReference type="EMBL" id="ELY25165.1"/>
    </source>
</evidence>
<evidence type="ECO:0000259" key="1">
    <source>
        <dbReference type="Pfam" id="PF08241"/>
    </source>
</evidence>
<dbReference type="KEGG" id="nmg:Nmag_0924"/>
<keyword evidence="2" id="KW-0489">Methyltransferase</keyword>
<dbReference type="PANTHER" id="PTHR43861">
    <property type="entry name" value="TRANS-ACONITATE 2-METHYLTRANSFERASE-RELATED"/>
    <property type="match status" value="1"/>
</dbReference>
<dbReference type="CDD" id="cd02440">
    <property type="entry name" value="AdoMet_MTases"/>
    <property type="match status" value="1"/>
</dbReference>
<dbReference type="InterPro" id="IPR029063">
    <property type="entry name" value="SAM-dependent_MTases_sf"/>
</dbReference>
<dbReference type="EMBL" id="CP001932">
    <property type="protein sequence ID" value="ADD04508.1"/>
    <property type="molecule type" value="Genomic_DNA"/>
</dbReference>
<dbReference type="Proteomes" id="UP000011543">
    <property type="component" value="Unassembled WGS sequence"/>
</dbReference>
<dbReference type="EMBL" id="AOHS01000056">
    <property type="protein sequence ID" value="ELY25165.1"/>
    <property type="molecule type" value="Genomic_DNA"/>
</dbReference>
<evidence type="ECO:0000313" key="5">
    <source>
        <dbReference type="Proteomes" id="UP000011543"/>
    </source>
</evidence>
<proteinExistence type="predicted"/>
<dbReference type="Gene3D" id="3.40.50.150">
    <property type="entry name" value="Vaccinia Virus protein VP39"/>
    <property type="match status" value="1"/>
</dbReference>
<dbReference type="AlphaFoldDB" id="D3SQM0"/>
<dbReference type="InterPro" id="IPR013216">
    <property type="entry name" value="Methyltransf_11"/>
</dbReference>
<dbReference type="EC" id="2.1.1.-" evidence="2"/>
<gene>
    <name evidence="2" type="ordered locus">Nmag_0924</name>
    <name evidence="3" type="ORF">C500_17146</name>
</gene>
<evidence type="ECO:0000313" key="2">
    <source>
        <dbReference type="EMBL" id="ADD04508.1"/>
    </source>
</evidence>
<dbReference type="OrthoDB" id="57427at2157"/>
<dbReference type="GO" id="GO:0032259">
    <property type="term" value="P:methylation"/>
    <property type="evidence" value="ECO:0007669"/>
    <property type="project" value="UniProtKB-KW"/>
</dbReference>
<accession>D3SQM0</accession>
<name>D3SQM0_NATMM</name>
<dbReference type="eggNOG" id="arCOG01773">
    <property type="taxonomic scope" value="Archaea"/>
</dbReference>
<keyword evidence="2" id="KW-0808">Transferase</keyword>
<keyword evidence="4" id="KW-1185">Reference proteome</keyword>
<protein>
    <submittedName>
        <fullName evidence="2">S-adenosylmethionine-dependent methyltransferase</fullName>
        <ecNumber evidence="2">2.1.1.-</ecNumber>
    </submittedName>
    <submittedName>
        <fullName evidence="3">Type 11 methyltransferase</fullName>
    </submittedName>
</protein>
<dbReference type="GeneID" id="8823754"/>
<dbReference type="PaxDb" id="547559-Nmag_0924"/>
<dbReference type="Proteomes" id="UP000001879">
    <property type="component" value="Chromosome"/>
</dbReference>
<reference evidence="2 4" key="2">
    <citation type="journal article" date="2012" name="BMC Genomics">
        <title>A comparative genomics perspective on the genetic content of the alkaliphilic haloarchaeon Natrialba magadii ATCC 43099T.</title>
        <authorList>
            <person name="Siddaramappa S."/>
            <person name="Challacombe J.F."/>
            <person name="Decastro R.E."/>
            <person name="Pfeiffer F."/>
            <person name="Sastre D.E."/>
            <person name="Gimenez M.I."/>
            <person name="Paggi R.A."/>
            <person name="Detter J.C."/>
            <person name="Davenport K.W."/>
            <person name="Goodwin L.A."/>
            <person name="Kyrpides N."/>
            <person name="Tapia R."/>
            <person name="Pitluck S."/>
            <person name="Lucas S."/>
            <person name="Woyke T."/>
            <person name="Maupin-Furlow J.A."/>
        </authorList>
    </citation>
    <scope>NUCLEOTIDE SEQUENCE [LARGE SCALE GENOMIC DNA]</scope>
    <source>
        <strain evidence="2">ATCC 43099</strain>
        <strain evidence="4">ATCC 43099 / DSM 3394 / CCM 3739 / CIP 104546 / IAM 13178 / JCM 8861 / NBRC 102185 / NCIMB 2190 / MS3</strain>
    </source>
</reference>
<organism evidence="2 4">
    <name type="scientific">Natrialba magadii (strain ATCC 43099 / DSM 3394 / CCM 3739 / CIP 104546 / IAM 13178 / JCM 8861 / NBRC 102185 / NCIMB 2190 / MS3)</name>
    <name type="common">Natronobacterium magadii</name>
    <dbReference type="NCBI Taxonomy" id="547559"/>
    <lineage>
        <taxon>Archaea</taxon>
        <taxon>Methanobacteriati</taxon>
        <taxon>Methanobacteriota</taxon>
        <taxon>Stenosarchaea group</taxon>
        <taxon>Halobacteria</taxon>
        <taxon>Halobacteriales</taxon>
        <taxon>Natrialbaceae</taxon>
        <taxon>Natrialba</taxon>
    </lineage>
</organism>
<dbReference type="STRING" id="547559.Nmag_0924"/>
<dbReference type="Pfam" id="PF08241">
    <property type="entry name" value="Methyltransf_11"/>
    <property type="match status" value="1"/>
</dbReference>
<sequence length="247" mass="28005">MDPTISDSLPPSFQRHISHEDLKSNSTLQSIDDILGQIEILKNHQNSIEVILDIGCNRGAFVTALGEYLGADVVYGIDIDSEMREIASERGITVFDTNIEEDPLPLGDSTVDLVLSFGLLEHLRYYDNLFEEVRRVLRNGWFWVTTPNLASWINRFALLTGHQPRNVELSQQRATGVLPVYKKHKPVNHVHAPTYGALIELLEYYGFEPIDTAALTPYQRSRLVALLDTVFGLRTSWSRRVSVLTKR</sequence>
<reference evidence="3 5" key="3">
    <citation type="journal article" date="2014" name="PLoS Genet.">
        <title>Phylogenetically driven sequencing of extremely halophilic archaea reveals strategies for static and dynamic osmo-response.</title>
        <authorList>
            <person name="Becker E.A."/>
            <person name="Seitzer P.M."/>
            <person name="Tritt A."/>
            <person name="Larsen D."/>
            <person name="Krusor M."/>
            <person name="Yao A.I."/>
            <person name="Wu D."/>
            <person name="Madern D."/>
            <person name="Eisen J.A."/>
            <person name="Darling A.E."/>
            <person name="Facciotti M.T."/>
        </authorList>
    </citation>
    <scope>NUCLEOTIDE SEQUENCE [LARGE SCALE GENOMIC DNA]</scope>
    <source>
        <strain evidence="5">ATCC 43099 / DSM 3394 / CCM 3739 / CIP 104546 / IAM 13178 / JCM 8861 / NBRC 102185 / NCIMB 2190 / MS3</strain>
        <strain evidence="3">MS-3</strain>
    </source>
</reference>
<dbReference type="HOGENOM" id="CLU_094094_0_0_2"/>
<reference evidence="2" key="4">
    <citation type="submission" date="2016-09" db="EMBL/GenBank/DDBJ databases">
        <authorList>
            <person name="Pfeiffer F."/>
        </authorList>
    </citation>
    <scope>NUCLEOTIDE SEQUENCE</scope>
    <source>
        <strain evidence="2">ATCC 43099</strain>
    </source>
</reference>
<dbReference type="RefSeq" id="WP_004216712.1">
    <property type="nucleotide sequence ID" value="NC_013922.1"/>
</dbReference>
<dbReference type="SUPFAM" id="SSF53335">
    <property type="entry name" value="S-adenosyl-L-methionine-dependent methyltransferases"/>
    <property type="match status" value="1"/>
</dbReference>
<evidence type="ECO:0000313" key="4">
    <source>
        <dbReference type="Proteomes" id="UP000001879"/>
    </source>
</evidence>